<evidence type="ECO:0000313" key="2">
    <source>
        <dbReference type="Proteomes" id="UP000593568"/>
    </source>
</evidence>
<sequence length="256" mass="29600">MEVSLIFSSFWIQAHDLPPGADRCLKAFEAKKENYDLSIEIYLCAILLREEEYAIWEKCDMRQNSRDVISRELGKSINSILGFNLEGFKNQADKVKAGSSSGIDRADMEKDMEDSLIESRDGKKRLMSENMDFSVSVFVDSLRSTNERIIAQVQQRLAAVNRQADRDYSKNHIDVIIKEEGESLEWKITGFYGAPIFVTKRKLLREERRMDKFRMVLEECSVVNVGYLGSWFMWEKGNLSNTNIRERLNRGVANVE</sequence>
<keyword evidence="2" id="KW-1185">Reference proteome</keyword>
<comment type="caution">
    <text evidence="1">The sequence shown here is derived from an EMBL/GenBank/DDBJ whole genome shotgun (WGS) entry which is preliminary data.</text>
</comment>
<name>A0A7J9FQ89_9ROSI</name>
<dbReference type="AlphaFoldDB" id="A0A7J9FQ89"/>
<proteinExistence type="predicted"/>
<organism evidence="1 2">
    <name type="scientific">Gossypium trilobum</name>
    <dbReference type="NCBI Taxonomy" id="34281"/>
    <lineage>
        <taxon>Eukaryota</taxon>
        <taxon>Viridiplantae</taxon>
        <taxon>Streptophyta</taxon>
        <taxon>Embryophyta</taxon>
        <taxon>Tracheophyta</taxon>
        <taxon>Spermatophyta</taxon>
        <taxon>Magnoliopsida</taxon>
        <taxon>eudicotyledons</taxon>
        <taxon>Gunneridae</taxon>
        <taxon>Pentapetalae</taxon>
        <taxon>rosids</taxon>
        <taxon>malvids</taxon>
        <taxon>Malvales</taxon>
        <taxon>Malvaceae</taxon>
        <taxon>Malvoideae</taxon>
        <taxon>Gossypium</taxon>
    </lineage>
</organism>
<gene>
    <name evidence="1" type="ORF">Gotri_027191</name>
</gene>
<reference evidence="1 2" key="1">
    <citation type="journal article" date="2019" name="Genome Biol. Evol.">
        <title>Insights into the evolution of the New World diploid cottons (Gossypium, subgenus Houzingenia) based on genome sequencing.</title>
        <authorList>
            <person name="Grover C.E."/>
            <person name="Arick M.A. 2nd"/>
            <person name="Thrash A."/>
            <person name="Conover J.L."/>
            <person name="Sanders W.S."/>
            <person name="Peterson D.G."/>
            <person name="Frelichowski J.E."/>
            <person name="Scheffler J.A."/>
            <person name="Scheffler B.E."/>
            <person name="Wendel J.F."/>
        </authorList>
    </citation>
    <scope>NUCLEOTIDE SEQUENCE [LARGE SCALE GENOMIC DNA]</scope>
    <source>
        <strain evidence="1">8</strain>
        <tissue evidence="1">Leaf</tissue>
    </source>
</reference>
<evidence type="ECO:0000313" key="1">
    <source>
        <dbReference type="EMBL" id="MBA0787469.1"/>
    </source>
</evidence>
<protein>
    <submittedName>
        <fullName evidence="1">Uncharacterized protein</fullName>
    </submittedName>
</protein>
<dbReference type="Proteomes" id="UP000593568">
    <property type="component" value="Unassembled WGS sequence"/>
</dbReference>
<dbReference type="EMBL" id="JABEZW010225894">
    <property type="protein sequence ID" value="MBA0787469.1"/>
    <property type="molecule type" value="Genomic_DNA"/>
</dbReference>
<accession>A0A7J9FQ89</accession>